<keyword evidence="8" id="KW-1185">Reference proteome</keyword>
<comment type="similarity">
    <text evidence="1">Belongs to the ataxin-10 family.</text>
</comment>
<evidence type="ECO:0000313" key="7">
    <source>
        <dbReference type="EnsemblMetazoa" id="XP_038068691.1"/>
    </source>
</evidence>
<evidence type="ECO:0000256" key="5">
    <source>
        <dbReference type="ARBA" id="ARBA00045173"/>
    </source>
</evidence>
<reference evidence="7" key="1">
    <citation type="submission" date="2022-11" db="UniProtKB">
        <authorList>
            <consortium name="EnsemblMetazoa"/>
        </authorList>
    </citation>
    <scope>IDENTIFICATION</scope>
</reference>
<dbReference type="Pfam" id="PF09759">
    <property type="entry name" value="Atx10homo_assoc"/>
    <property type="match status" value="1"/>
</dbReference>
<evidence type="ECO:0000256" key="4">
    <source>
        <dbReference type="ARBA" id="ARBA00023306"/>
    </source>
</evidence>
<feature type="domain" description="Ataxin-10" evidence="6">
    <location>
        <begin position="407"/>
        <end position="501"/>
    </location>
</feature>
<evidence type="ECO:0000256" key="2">
    <source>
        <dbReference type="ARBA" id="ARBA00018804"/>
    </source>
</evidence>
<organism evidence="7 8">
    <name type="scientific">Patiria miniata</name>
    <name type="common">Bat star</name>
    <name type="synonym">Asterina miniata</name>
    <dbReference type="NCBI Taxonomy" id="46514"/>
    <lineage>
        <taxon>Eukaryota</taxon>
        <taxon>Metazoa</taxon>
        <taxon>Echinodermata</taxon>
        <taxon>Eleutherozoa</taxon>
        <taxon>Asterozoa</taxon>
        <taxon>Asteroidea</taxon>
        <taxon>Valvatacea</taxon>
        <taxon>Valvatida</taxon>
        <taxon>Asterinidae</taxon>
        <taxon>Patiria</taxon>
    </lineage>
</organism>
<dbReference type="Proteomes" id="UP000887568">
    <property type="component" value="Unplaced"/>
</dbReference>
<name>A0A914AZK2_PATMI</name>
<keyword evidence="3" id="KW-0132">Cell division</keyword>
<dbReference type="AlphaFoldDB" id="A0A914AZK2"/>
<proteinExistence type="inferred from homology"/>
<dbReference type="InterPro" id="IPR051374">
    <property type="entry name" value="Ataxin-10/CTR86_families"/>
</dbReference>
<dbReference type="OMA" id="IMYNIYL"/>
<dbReference type="CTD" id="25814"/>
<dbReference type="SUPFAM" id="SSF48371">
    <property type="entry name" value="ARM repeat"/>
    <property type="match status" value="1"/>
</dbReference>
<dbReference type="GO" id="GO:0051301">
    <property type="term" value="P:cell division"/>
    <property type="evidence" value="ECO:0007669"/>
    <property type="project" value="UniProtKB-KW"/>
</dbReference>
<dbReference type="OrthoDB" id="379794at2759"/>
<evidence type="ECO:0000313" key="8">
    <source>
        <dbReference type="Proteomes" id="UP000887568"/>
    </source>
</evidence>
<dbReference type="InterPro" id="IPR019156">
    <property type="entry name" value="Ataxin-10_domain"/>
</dbReference>
<dbReference type="RefSeq" id="XP_038068691.1">
    <property type="nucleotide sequence ID" value="XM_038212763.1"/>
</dbReference>
<dbReference type="PANTHER" id="PTHR13255">
    <property type="entry name" value="ATAXIN-10"/>
    <property type="match status" value="1"/>
</dbReference>
<evidence type="ECO:0000259" key="6">
    <source>
        <dbReference type="Pfam" id="PF09759"/>
    </source>
</evidence>
<dbReference type="GeneID" id="119738043"/>
<protein>
    <recommendedName>
        <fullName evidence="2">Ataxin-10</fullName>
    </recommendedName>
</protein>
<evidence type="ECO:0000256" key="3">
    <source>
        <dbReference type="ARBA" id="ARBA00022618"/>
    </source>
</evidence>
<dbReference type="InterPro" id="IPR011989">
    <property type="entry name" value="ARM-like"/>
</dbReference>
<sequence>MAESFQQDAAGAVIEPLGSFDRHQDLLCEEKMSSLIIVLRKICEMVKQCEVIRKNLPASTLRTMCSIIQGCVTPFDADEDAPLLSNPSVLEACSWCLRCLRNACVQSPPNQQTVWDAGAVDSLKQLIQIISSAPSPKQEEELVVCLRCAVQLLGNLISGQEELQGLAWQAVFPQTLLSVFQCADPKASLYLCMVVNMCVQGSSPRGYAQQLWTSDDGYRLVEAAVALCETESEQDFSLQLLQSLIVIPEFIPAVFNRLTPPSKIILLDILAAYLSHGSDDSASLPVEAEDEASGRKESFPCLPAVEFLAQVFEEEAGSVFGLVSEEQWGNIEKDKKPLFVMRLLNTLCEATAHPEARKILQQRMSLLECSLGLLDRANSAGKKSGNHFTSTQTLEGASAQANPFFGFKRDLVRLIGNMCHSHTANQDKVRELHGIPVILEQCNIDDSNPFISQWAIFAIRNLCDGNLQNQAVIAEMSNQGVVNNDQLEQYGFQAECREGKMYYRPSRKK</sequence>
<accession>A0A914AZK2</accession>
<dbReference type="GO" id="GO:0005829">
    <property type="term" value="C:cytosol"/>
    <property type="evidence" value="ECO:0007669"/>
    <property type="project" value="TreeGrafter"/>
</dbReference>
<keyword evidence="4" id="KW-0131">Cell cycle</keyword>
<comment type="function">
    <text evidence="5">May play a role in the regulation of cytokinesis. May play a role in signaling by stimulating protein glycosylation. Induces neuritogenesis by activating the Ras-MAP kinase pathway and is necessary for the survival of cerebellar neurons. Does not appear to play a major role in ciliogenesis.</text>
</comment>
<dbReference type="PANTHER" id="PTHR13255:SF0">
    <property type="entry name" value="ATAXIN-10"/>
    <property type="match status" value="1"/>
</dbReference>
<dbReference type="InterPro" id="IPR016024">
    <property type="entry name" value="ARM-type_fold"/>
</dbReference>
<dbReference type="Gene3D" id="1.25.10.10">
    <property type="entry name" value="Leucine-rich Repeat Variant"/>
    <property type="match status" value="2"/>
</dbReference>
<dbReference type="GO" id="GO:0031175">
    <property type="term" value="P:neuron projection development"/>
    <property type="evidence" value="ECO:0007669"/>
    <property type="project" value="TreeGrafter"/>
</dbReference>
<evidence type="ECO:0000256" key="1">
    <source>
        <dbReference type="ARBA" id="ARBA00008384"/>
    </source>
</evidence>
<dbReference type="EnsemblMetazoa" id="XM_038212763.1">
    <property type="protein sequence ID" value="XP_038068691.1"/>
    <property type="gene ID" value="LOC119738043"/>
</dbReference>